<dbReference type="InterPro" id="IPR046408">
    <property type="entry name" value="CIAPIN1"/>
</dbReference>
<evidence type="ECO:0000256" key="5">
    <source>
        <dbReference type="ARBA" id="ARBA00022723"/>
    </source>
</evidence>
<protein>
    <recommendedName>
        <fullName evidence="9">Anamorsin homolog</fullName>
    </recommendedName>
    <alternativeName>
        <fullName evidence="9">Fe-S cluster assembly protein DRE2 homolog</fullName>
    </alternativeName>
</protein>
<dbReference type="RefSeq" id="XP_005643113.1">
    <property type="nucleotide sequence ID" value="XM_005643056.1"/>
</dbReference>
<comment type="function">
    <text evidence="9">Component of the cytosolic iron-sulfur (Fe-S) protein assembly (CIA) machinery. Required for the maturation of extramitochondrial Fe-S proteins. Part of an electron transfer chain functioning in an early step of cytosolic Fe-S biogenesis, facilitating the de novo assembly of a [4Fe-4S] cluster on the cytosolic Fe-S scaffold complex. Electrons are transferred from NADPH via a FAD- and FMN-containing diflavin oxidoreductase. Together with the diflavin oxidoreductase, also required for the assembly of the diferric tyrosyl radical cofactor of ribonucleotide reductase (RNR), probably by providing electrons for reduction during radical cofactor maturation in the catalytic small subunit.</text>
</comment>
<evidence type="ECO:0000256" key="7">
    <source>
        <dbReference type="ARBA" id="ARBA00023014"/>
    </source>
</evidence>
<evidence type="ECO:0000256" key="10">
    <source>
        <dbReference type="SAM" id="MobiDB-lite"/>
    </source>
</evidence>
<dbReference type="GO" id="GO:0016226">
    <property type="term" value="P:iron-sulfur cluster assembly"/>
    <property type="evidence" value="ECO:0007669"/>
    <property type="project" value="UniProtKB-UniRule"/>
</dbReference>
<evidence type="ECO:0000256" key="8">
    <source>
        <dbReference type="ARBA" id="ARBA00023128"/>
    </source>
</evidence>
<feature type="short sequence motif" description="Cx2C motif 1" evidence="9">
    <location>
        <begin position="206"/>
        <end position="209"/>
    </location>
</feature>
<dbReference type="GO" id="GO:0051539">
    <property type="term" value="F:4 iron, 4 sulfur cluster binding"/>
    <property type="evidence" value="ECO:0007669"/>
    <property type="project" value="UniProtKB-KW"/>
</dbReference>
<dbReference type="Pfam" id="PF05093">
    <property type="entry name" value="CIAPIN1"/>
    <property type="match status" value="1"/>
</dbReference>
<dbReference type="Proteomes" id="UP000007264">
    <property type="component" value="Unassembled WGS sequence"/>
</dbReference>
<accession>I0YJK0</accession>
<evidence type="ECO:0000256" key="1">
    <source>
        <dbReference type="ARBA" id="ARBA00001966"/>
    </source>
</evidence>
<comment type="subunit">
    <text evidence="9">Monomer.</text>
</comment>
<evidence type="ECO:0000256" key="4">
    <source>
        <dbReference type="ARBA" id="ARBA00022490"/>
    </source>
</evidence>
<dbReference type="PANTHER" id="PTHR13273">
    <property type="entry name" value="ANAMORSIN"/>
    <property type="match status" value="1"/>
</dbReference>
<comment type="cofactor">
    <cofactor evidence="9">
        <name>[2Fe-2S] cluster</name>
        <dbReference type="ChEBI" id="CHEBI:190135"/>
    </cofactor>
</comment>
<dbReference type="GO" id="GO:0005758">
    <property type="term" value="C:mitochondrial intermembrane space"/>
    <property type="evidence" value="ECO:0007669"/>
    <property type="project" value="UniProtKB-SubCell"/>
</dbReference>
<feature type="binding site" evidence="9">
    <location>
        <position position="220"/>
    </location>
    <ligand>
        <name>[4Fe-4S] cluster</name>
        <dbReference type="ChEBI" id="CHEBI:49883"/>
    </ligand>
</feature>
<comment type="domain">
    <text evidence="9">The N-terminal domain has structural similarity with S-adenosyl-L-methionine-dependent methyltransferases, but does not bind S-adenosyl-L-methionine. It is required for correct assembly of the 2 Fe-S clusters.</text>
</comment>
<comment type="subcellular location">
    <subcellularLocation>
        <location evidence="9">Cytoplasm</location>
    </subcellularLocation>
    <subcellularLocation>
        <location evidence="9">Mitochondrion intermembrane space</location>
    </subcellularLocation>
</comment>
<evidence type="ECO:0000256" key="2">
    <source>
        <dbReference type="ARBA" id="ARBA00008169"/>
    </source>
</evidence>
<feature type="region of interest" description="Disordered" evidence="10">
    <location>
        <begin position="110"/>
        <end position="129"/>
    </location>
</feature>
<evidence type="ECO:0000313" key="12">
    <source>
        <dbReference type="EMBL" id="EIE18569.1"/>
    </source>
</evidence>
<dbReference type="GO" id="GO:0046872">
    <property type="term" value="F:metal ion binding"/>
    <property type="evidence" value="ECO:0007669"/>
    <property type="project" value="UniProtKB-KW"/>
</dbReference>
<feature type="region of interest" description="Fe-S binding site B" evidence="9">
    <location>
        <begin position="206"/>
        <end position="220"/>
    </location>
</feature>
<organism evidence="12 13">
    <name type="scientific">Coccomyxa subellipsoidea (strain C-169)</name>
    <name type="common">Green microalga</name>
    <dbReference type="NCBI Taxonomy" id="574566"/>
    <lineage>
        <taxon>Eukaryota</taxon>
        <taxon>Viridiplantae</taxon>
        <taxon>Chlorophyta</taxon>
        <taxon>core chlorophytes</taxon>
        <taxon>Trebouxiophyceae</taxon>
        <taxon>Trebouxiophyceae incertae sedis</taxon>
        <taxon>Coccomyxaceae</taxon>
        <taxon>Coccomyxa</taxon>
        <taxon>Coccomyxa subellipsoidea</taxon>
    </lineage>
</organism>
<dbReference type="eggNOG" id="KOG4020">
    <property type="taxonomic scope" value="Eukaryota"/>
</dbReference>
<dbReference type="KEGG" id="csl:COCSUDRAFT_60234"/>
<feature type="binding site" evidence="9">
    <location>
        <position position="180"/>
    </location>
    <ligand>
        <name>[2Fe-2S] cluster</name>
        <dbReference type="ChEBI" id="CHEBI:190135"/>
    </ligand>
</feature>
<dbReference type="EMBL" id="AGSI01000023">
    <property type="protein sequence ID" value="EIE18569.1"/>
    <property type="molecule type" value="Genomic_DNA"/>
</dbReference>
<name>I0YJK0_COCSC</name>
<evidence type="ECO:0000256" key="9">
    <source>
        <dbReference type="HAMAP-Rule" id="MF_03115"/>
    </source>
</evidence>
<comment type="caution">
    <text evidence="9">Lacks conserved residue(s) required for the propagation of feature annotation.</text>
</comment>
<feature type="binding site" evidence="9">
    <location>
        <position position="206"/>
    </location>
    <ligand>
        <name>[4Fe-4S] cluster</name>
        <dbReference type="ChEBI" id="CHEBI:49883"/>
    </ligand>
</feature>
<dbReference type="GO" id="GO:0009055">
    <property type="term" value="F:electron transfer activity"/>
    <property type="evidence" value="ECO:0007669"/>
    <property type="project" value="UniProtKB-UniRule"/>
</dbReference>
<dbReference type="OrthoDB" id="311633at2759"/>
<dbReference type="GO" id="GO:0051537">
    <property type="term" value="F:2 iron, 2 sulfur cluster binding"/>
    <property type="evidence" value="ECO:0007669"/>
    <property type="project" value="UniProtKB-UniRule"/>
</dbReference>
<proteinExistence type="inferred from homology"/>
<dbReference type="GeneID" id="17036454"/>
<keyword evidence="5 9" id="KW-0479">Metal-binding</keyword>
<reference evidence="12 13" key="1">
    <citation type="journal article" date="2012" name="Genome Biol.">
        <title>The genome of the polar eukaryotic microalga coccomyxa subellipsoidea reveals traits of cold adaptation.</title>
        <authorList>
            <person name="Blanc G."/>
            <person name="Agarkova I."/>
            <person name="Grimwood J."/>
            <person name="Kuo A."/>
            <person name="Brueggeman A."/>
            <person name="Dunigan D."/>
            <person name="Gurnon J."/>
            <person name="Ladunga I."/>
            <person name="Lindquist E."/>
            <person name="Lucas S."/>
            <person name="Pangilinan J."/>
            <person name="Proschold T."/>
            <person name="Salamov A."/>
            <person name="Schmutz J."/>
            <person name="Weeks D."/>
            <person name="Yamada T."/>
            <person name="Claverie J.M."/>
            <person name="Grigoriev I."/>
            <person name="Van Etten J."/>
            <person name="Lomsadze A."/>
            <person name="Borodovsky M."/>
        </authorList>
    </citation>
    <scope>NUCLEOTIDE SEQUENCE [LARGE SCALE GENOMIC DNA]</scope>
    <source>
        <strain evidence="12 13">C-169</strain>
    </source>
</reference>
<evidence type="ECO:0000259" key="11">
    <source>
        <dbReference type="Pfam" id="PF05093"/>
    </source>
</evidence>
<evidence type="ECO:0000256" key="3">
    <source>
        <dbReference type="ARBA" id="ARBA00022485"/>
    </source>
</evidence>
<feature type="binding site" evidence="9">
    <location>
        <position position="175"/>
    </location>
    <ligand>
        <name>[2Fe-2S] cluster</name>
        <dbReference type="ChEBI" id="CHEBI:190135"/>
    </ligand>
</feature>
<dbReference type="HAMAP" id="MF_03115">
    <property type="entry name" value="Anamorsin"/>
    <property type="match status" value="1"/>
</dbReference>
<keyword evidence="9" id="KW-0001">2Fe-2S</keyword>
<feature type="binding site" evidence="9">
    <location>
        <position position="217"/>
    </location>
    <ligand>
        <name>[4Fe-4S] cluster</name>
        <dbReference type="ChEBI" id="CHEBI:49883"/>
    </ligand>
</feature>
<comment type="similarity">
    <text evidence="2 9">Belongs to the anamorsin family.</text>
</comment>
<feature type="short sequence motif" description="Cx2C motif 2" evidence="9">
    <location>
        <begin position="217"/>
        <end position="220"/>
    </location>
</feature>
<feature type="binding site" evidence="9">
    <location>
        <position position="209"/>
    </location>
    <ligand>
        <name>[4Fe-4S] cluster</name>
        <dbReference type="ChEBI" id="CHEBI:49883"/>
    </ligand>
</feature>
<evidence type="ECO:0000256" key="6">
    <source>
        <dbReference type="ARBA" id="ARBA00023004"/>
    </source>
</evidence>
<dbReference type="AlphaFoldDB" id="I0YJK0"/>
<dbReference type="InterPro" id="IPR007785">
    <property type="entry name" value="Anamorsin"/>
</dbReference>
<dbReference type="STRING" id="574566.I0YJK0"/>
<gene>
    <name evidence="12" type="ORF">COCSUDRAFT_60234</name>
</gene>
<comment type="domain">
    <text evidence="9">The C-terminal domain binds 2 Fe-S clusters but is otherwise mostly in an intrinsically disordered conformation.</text>
</comment>
<comment type="cofactor">
    <cofactor evidence="1 9">
        <name>[4Fe-4S] cluster</name>
        <dbReference type="ChEBI" id="CHEBI:49883"/>
    </cofactor>
</comment>
<keyword evidence="4 9" id="KW-0963">Cytoplasm</keyword>
<comment type="domain">
    <text evidence="9">The twin Cx2C motifs are involved in the recognition by the mitochondrial MIA40-ERV1 disulfide relay system. The formation of 2 disulfide bonds in the Cx2C motifs through dithiol/disulfide exchange reactions effectively traps the protein in the mitochondrial intermembrane space.</text>
</comment>
<evidence type="ECO:0000313" key="13">
    <source>
        <dbReference type="Proteomes" id="UP000007264"/>
    </source>
</evidence>
<dbReference type="PANTHER" id="PTHR13273:SF14">
    <property type="entry name" value="ANAMORSIN"/>
    <property type="match status" value="1"/>
</dbReference>
<feature type="domain" description="Anamorsin C-terminal" evidence="11">
    <location>
        <begin position="199"/>
        <end position="236"/>
    </location>
</feature>
<comment type="caution">
    <text evidence="12">The sequence shown here is derived from an EMBL/GenBank/DDBJ whole genome shotgun (WGS) entry which is preliminary data.</text>
</comment>
<keyword evidence="8 9" id="KW-0496">Mitochondrion</keyword>
<keyword evidence="3 9" id="KW-0004">4Fe-4S</keyword>
<keyword evidence="7 9" id="KW-0411">Iron-sulfur</keyword>
<sequence>MKSIPERALVVTDRPVFNGTDVQQILISLDLSLDAVSVITASGSLSKSALAQGVFNTGAASLNKNLLLAGFTDIADSEATLSGQGELCACTARKPDWETGASTALPRSSKLRAAAAPAPAPAAQQPPKRAVWSLAADEEEEELLDDDELLTEEDLKRPEVPAVGDCEAGASKKACADCSCGRAEAEAAGIKAELTADMLKNPQSACGSCGMGDAFRCASCPYRGLPKFEMGQKIELPSDFLTADA</sequence>
<keyword evidence="13" id="KW-1185">Reference proteome</keyword>
<keyword evidence="6 9" id="KW-0408">Iron</keyword>
<feature type="binding site" evidence="9">
    <location>
        <position position="166"/>
    </location>
    <ligand>
        <name>[2Fe-2S] cluster</name>
        <dbReference type="ChEBI" id="CHEBI:190135"/>
    </ligand>
</feature>
<feature type="binding site" evidence="9">
    <location>
        <position position="178"/>
    </location>
    <ligand>
        <name>[2Fe-2S] cluster</name>
        <dbReference type="ChEBI" id="CHEBI:190135"/>
    </ligand>
</feature>